<dbReference type="AlphaFoldDB" id="A0A146MCH7"/>
<feature type="region of interest" description="Disordered" evidence="1">
    <location>
        <begin position="1"/>
        <end position="20"/>
    </location>
</feature>
<protein>
    <submittedName>
        <fullName evidence="2">Uncharacterized protein</fullName>
    </submittedName>
</protein>
<reference evidence="2" key="1">
    <citation type="journal article" date="2016" name="Gigascience">
        <title>De novo construction of an expanded transcriptome assembly for the western tarnished plant bug, Lygus hesperus.</title>
        <authorList>
            <person name="Tassone E.E."/>
            <person name="Geib S.M."/>
            <person name="Hall B."/>
            <person name="Fabrick J.A."/>
            <person name="Brent C.S."/>
            <person name="Hull J.J."/>
        </authorList>
    </citation>
    <scope>NUCLEOTIDE SEQUENCE</scope>
</reference>
<feature type="compositionally biased region" description="Polar residues" evidence="1">
    <location>
        <begin position="1"/>
        <end position="12"/>
    </location>
</feature>
<name>A0A146MCH7_LYGHE</name>
<dbReference type="EMBL" id="GDHC01001138">
    <property type="protein sequence ID" value="JAQ17491.1"/>
    <property type="molecule type" value="Transcribed_RNA"/>
</dbReference>
<organism evidence="2">
    <name type="scientific">Lygus hesperus</name>
    <name type="common">Western plant bug</name>
    <dbReference type="NCBI Taxonomy" id="30085"/>
    <lineage>
        <taxon>Eukaryota</taxon>
        <taxon>Metazoa</taxon>
        <taxon>Ecdysozoa</taxon>
        <taxon>Arthropoda</taxon>
        <taxon>Hexapoda</taxon>
        <taxon>Insecta</taxon>
        <taxon>Pterygota</taxon>
        <taxon>Neoptera</taxon>
        <taxon>Paraneoptera</taxon>
        <taxon>Hemiptera</taxon>
        <taxon>Heteroptera</taxon>
        <taxon>Panheteroptera</taxon>
        <taxon>Cimicomorpha</taxon>
        <taxon>Miridae</taxon>
        <taxon>Mirini</taxon>
        <taxon>Lygus</taxon>
    </lineage>
</organism>
<feature type="compositionally biased region" description="Basic and acidic residues" evidence="1">
    <location>
        <begin position="89"/>
        <end position="99"/>
    </location>
</feature>
<evidence type="ECO:0000256" key="1">
    <source>
        <dbReference type="SAM" id="MobiDB-lite"/>
    </source>
</evidence>
<accession>A0A146MCH7</accession>
<feature type="region of interest" description="Disordered" evidence="1">
    <location>
        <begin position="62"/>
        <end position="99"/>
    </location>
</feature>
<gene>
    <name evidence="2" type="ORF">g.1298</name>
</gene>
<evidence type="ECO:0000313" key="2">
    <source>
        <dbReference type="EMBL" id="JAQ17491.1"/>
    </source>
</evidence>
<proteinExistence type="predicted"/>
<sequence length="99" mass="9961">MDAQAVESSMEASVTRRDADGGTCVEAVEGLDIGVEIWRSSDAIEGGGVAIATAVSKAACEPSAEQQHPSINGAGDTGFLDTTAQAGGGEHEQAKSQVL</sequence>